<dbReference type="EMBL" id="JYDL01000072">
    <property type="protein sequence ID" value="KRX18495.1"/>
    <property type="molecule type" value="Genomic_DNA"/>
</dbReference>
<dbReference type="Proteomes" id="UP000054630">
    <property type="component" value="Unassembled WGS sequence"/>
</dbReference>
<dbReference type="AlphaFoldDB" id="A0A0V0RVV2"/>
<protein>
    <submittedName>
        <fullName evidence="1">Uncharacterized protein</fullName>
    </submittedName>
</protein>
<gene>
    <name evidence="1" type="ORF">T07_6263</name>
</gene>
<keyword evidence="2" id="KW-1185">Reference proteome</keyword>
<proteinExistence type="predicted"/>
<dbReference type="OrthoDB" id="5928670at2759"/>
<accession>A0A0V0RVV2</accession>
<sequence>MLDPHVSFSLFKGSPPDALCQRDSGITETTAPVSNSKETLVPFSLPFTHGVLPACSPAMTNTLRFPSPSLCVPVIFRGSYSRQLLPFQLQGKLAHLAHPRVYRLGRFGFPRLWITGVRLPPLVEIFFRPHDLIDQLTSFVIPWRNAPQGRVLRSRLCVKPLLPLGRIARWFGLRVDAGRGTARSATLLTPVGRMCTAIASSTPQRSSPLLSAG</sequence>
<evidence type="ECO:0000313" key="2">
    <source>
        <dbReference type="Proteomes" id="UP000054630"/>
    </source>
</evidence>
<reference evidence="1 2" key="1">
    <citation type="submission" date="2015-01" db="EMBL/GenBank/DDBJ databases">
        <title>Evolution of Trichinella species and genotypes.</title>
        <authorList>
            <person name="Korhonen P.K."/>
            <person name="Edoardo P."/>
            <person name="Giuseppe L.R."/>
            <person name="Gasser R.B."/>
        </authorList>
    </citation>
    <scope>NUCLEOTIDE SEQUENCE [LARGE SCALE GENOMIC DNA]</scope>
    <source>
        <strain evidence="1">ISS37</strain>
    </source>
</reference>
<evidence type="ECO:0000313" key="1">
    <source>
        <dbReference type="EMBL" id="KRX18495.1"/>
    </source>
</evidence>
<organism evidence="1 2">
    <name type="scientific">Trichinella nelsoni</name>
    <dbReference type="NCBI Taxonomy" id="6336"/>
    <lineage>
        <taxon>Eukaryota</taxon>
        <taxon>Metazoa</taxon>
        <taxon>Ecdysozoa</taxon>
        <taxon>Nematoda</taxon>
        <taxon>Enoplea</taxon>
        <taxon>Dorylaimia</taxon>
        <taxon>Trichinellida</taxon>
        <taxon>Trichinellidae</taxon>
        <taxon>Trichinella</taxon>
    </lineage>
</organism>
<comment type="caution">
    <text evidence="1">The sequence shown here is derived from an EMBL/GenBank/DDBJ whole genome shotgun (WGS) entry which is preliminary data.</text>
</comment>
<name>A0A0V0RVV2_9BILA</name>